<keyword evidence="2" id="KW-1185">Reference proteome</keyword>
<dbReference type="EMBL" id="JAHLQT010031643">
    <property type="protein sequence ID" value="KAG7160200.1"/>
    <property type="molecule type" value="Genomic_DNA"/>
</dbReference>
<dbReference type="Proteomes" id="UP000747542">
    <property type="component" value="Unassembled WGS sequence"/>
</dbReference>
<proteinExistence type="predicted"/>
<sequence length="58" mass="6453">MLTTVGFFDRVWGEGDVCPYAKIAPVGYIKEESWKLETLPSSGLVHRLTSAKVRDAQV</sequence>
<dbReference type="AlphaFoldDB" id="A0A8J5JM68"/>
<name>A0A8J5JM68_HOMAM</name>
<organism evidence="1 2">
    <name type="scientific">Homarus americanus</name>
    <name type="common">American lobster</name>
    <dbReference type="NCBI Taxonomy" id="6706"/>
    <lineage>
        <taxon>Eukaryota</taxon>
        <taxon>Metazoa</taxon>
        <taxon>Ecdysozoa</taxon>
        <taxon>Arthropoda</taxon>
        <taxon>Crustacea</taxon>
        <taxon>Multicrustacea</taxon>
        <taxon>Malacostraca</taxon>
        <taxon>Eumalacostraca</taxon>
        <taxon>Eucarida</taxon>
        <taxon>Decapoda</taxon>
        <taxon>Pleocyemata</taxon>
        <taxon>Astacidea</taxon>
        <taxon>Nephropoidea</taxon>
        <taxon>Nephropidae</taxon>
        <taxon>Homarus</taxon>
    </lineage>
</organism>
<protein>
    <submittedName>
        <fullName evidence="1">Uncharacterized protein</fullName>
    </submittedName>
</protein>
<evidence type="ECO:0000313" key="1">
    <source>
        <dbReference type="EMBL" id="KAG7160200.1"/>
    </source>
</evidence>
<evidence type="ECO:0000313" key="2">
    <source>
        <dbReference type="Proteomes" id="UP000747542"/>
    </source>
</evidence>
<reference evidence="1" key="1">
    <citation type="journal article" date="2021" name="Sci. Adv.">
        <title>The American lobster genome reveals insights on longevity, neural, and immune adaptations.</title>
        <authorList>
            <person name="Polinski J.M."/>
            <person name="Zimin A.V."/>
            <person name="Clark K.F."/>
            <person name="Kohn A.B."/>
            <person name="Sadowski N."/>
            <person name="Timp W."/>
            <person name="Ptitsyn A."/>
            <person name="Khanna P."/>
            <person name="Romanova D.Y."/>
            <person name="Williams P."/>
            <person name="Greenwood S.J."/>
            <person name="Moroz L.L."/>
            <person name="Walt D.R."/>
            <person name="Bodnar A.G."/>
        </authorList>
    </citation>
    <scope>NUCLEOTIDE SEQUENCE</scope>
    <source>
        <strain evidence="1">GMGI-L3</strain>
    </source>
</reference>
<comment type="caution">
    <text evidence="1">The sequence shown here is derived from an EMBL/GenBank/DDBJ whole genome shotgun (WGS) entry which is preliminary data.</text>
</comment>
<gene>
    <name evidence="1" type="ORF">Hamer_G012744</name>
</gene>
<accession>A0A8J5JM68</accession>